<name>A0A543CKR3_9ACTN</name>
<keyword evidence="2" id="KW-0233">DNA recombination</keyword>
<evidence type="ECO:0000256" key="2">
    <source>
        <dbReference type="ARBA" id="ARBA00023172"/>
    </source>
</evidence>
<reference evidence="5 6" key="1">
    <citation type="submission" date="2019-06" db="EMBL/GenBank/DDBJ databases">
        <title>Sequencing the genomes of 1000 actinobacteria strains.</title>
        <authorList>
            <person name="Klenk H.-P."/>
        </authorList>
    </citation>
    <scope>NUCLEOTIDE SEQUENCE [LARGE SCALE GENOMIC DNA]</scope>
    <source>
        <strain evidence="5 6">DSM 102200</strain>
    </source>
</reference>
<keyword evidence="6" id="KW-1185">Reference proteome</keyword>
<protein>
    <submittedName>
        <fullName evidence="5">Phage integrase family protein</fullName>
    </submittedName>
</protein>
<dbReference type="PROSITE" id="PS51898">
    <property type="entry name" value="TYR_RECOMBINASE"/>
    <property type="match status" value="1"/>
</dbReference>
<evidence type="ECO:0000313" key="5">
    <source>
        <dbReference type="EMBL" id="TQL97692.1"/>
    </source>
</evidence>
<organism evidence="5 6">
    <name type="scientific">Actinoallomurus bryophytorum</name>
    <dbReference type="NCBI Taxonomy" id="1490222"/>
    <lineage>
        <taxon>Bacteria</taxon>
        <taxon>Bacillati</taxon>
        <taxon>Actinomycetota</taxon>
        <taxon>Actinomycetes</taxon>
        <taxon>Streptosporangiales</taxon>
        <taxon>Thermomonosporaceae</taxon>
        <taxon>Actinoallomurus</taxon>
    </lineage>
</organism>
<feature type="region of interest" description="Disordered" evidence="3">
    <location>
        <begin position="1"/>
        <end position="58"/>
    </location>
</feature>
<dbReference type="CDD" id="cd01189">
    <property type="entry name" value="INT_ICEBs1_C_like"/>
    <property type="match status" value="1"/>
</dbReference>
<proteinExistence type="predicted"/>
<dbReference type="Pfam" id="PF00589">
    <property type="entry name" value="Phage_integrase"/>
    <property type="match status" value="1"/>
</dbReference>
<dbReference type="InterPro" id="IPR050090">
    <property type="entry name" value="Tyrosine_recombinase_XerCD"/>
</dbReference>
<sequence length="459" mass="52013">MPGKTSKGRTKDTRTPDGRSSIYLGGDGRWHGRVTMGIKNDGSPDRRHVSAKTQAGVTDKVRKLEAQRDAGKLTKAGRSPTVEQWMDTYLNTICERLVASGKMAPRTLDDYRSKSRKWVVPLLGKHRLDRLLPEHLDATYQQMYDAGRSSSTVLKVHRILSRALTIAIRRDKVGRNVARLIDAPTAEDHEIEPFTREEARLILDAAKGRRNAARWSVALALGIRQGEALGLRWSYVDLETGVIRAWFQIQRANWQHGCENPHTCGKKWHRAPCPKNCKEHAHKPNCPPDCKTRNHRCPRQTCGAGCAEHARYCPKRWQGGAVFRQRKGKSKLTLQCPQELLPLLRARQEEQLLERAMAGDDWEDHDLVFCQENGRPISRTEDWREWKTILKKAGVRDGRLHDARHTAATLLIEQGVHIRVVQEILGHARVTTTERYTHVASPQVRDASALIGSALWGTE</sequence>
<gene>
    <name evidence="5" type="ORF">FB559_3293</name>
</gene>
<keyword evidence="1" id="KW-0238">DNA-binding</keyword>
<dbReference type="GO" id="GO:0003677">
    <property type="term" value="F:DNA binding"/>
    <property type="evidence" value="ECO:0007669"/>
    <property type="project" value="UniProtKB-KW"/>
</dbReference>
<dbReference type="Proteomes" id="UP000316096">
    <property type="component" value="Unassembled WGS sequence"/>
</dbReference>
<evidence type="ECO:0000259" key="4">
    <source>
        <dbReference type="PROSITE" id="PS51898"/>
    </source>
</evidence>
<dbReference type="Gene3D" id="1.10.443.10">
    <property type="entry name" value="Intergrase catalytic core"/>
    <property type="match status" value="1"/>
</dbReference>
<dbReference type="AlphaFoldDB" id="A0A543CKR3"/>
<dbReference type="PANTHER" id="PTHR30349:SF91">
    <property type="entry name" value="INTA PROTEIN"/>
    <property type="match status" value="1"/>
</dbReference>
<dbReference type="GO" id="GO:0015074">
    <property type="term" value="P:DNA integration"/>
    <property type="evidence" value="ECO:0007669"/>
    <property type="project" value="InterPro"/>
</dbReference>
<dbReference type="Gene3D" id="1.10.150.130">
    <property type="match status" value="1"/>
</dbReference>
<dbReference type="RefSeq" id="WP_221640044.1">
    <property type="nucleotide sequence ID" value="NZ_VFOZ01000001.1"/>
</dbReference>
<dbReference type="EMBL" id="VFOZ01000001">
    <property type="protein sequence ID" value="TQL97692.1"/>
    <property type="molecule type" value="Genomic_DNA"/>
</dbReference>
<accession>A0A543CKR3</accession>
<feature type="domain" description="Tyr recombinase" evidence="4">
    <location>
        <begin position="189"/>
        <end position="449"/>
    </location>
</feature>
<evidence type="ECO:0000313" key="6">
    <source>
        <dbReference type="Proteomes" id="UP000316096"/>
    </source>
</evidence>
<evidence type="ECO:0000256" key="3">
    <source>
        <dbReference type="SAM" id="MobiDB-lite"/>
    </source>
</evidence>
<evidence type="ECO:0000256" key="1">
    <source>
        <dbReference type="ARBA" id="ARBA00023125"/>
    </source>
</evidence>
<dbReference type="GO" id="GO:0006310">
    <property type="term" value="P:DNA recombination"/>
    <property type="evidence" value="ECO:0007669"/>
    <property type="project" value="UniProtKB-KW"/>
</dbReference>
<dbReference type="InterPro" id="IPR011010">
    <property type="entry name" value="DNA_brk_join_enz"/>
</dbReference>
<dbReference type="PANTHER" id="PTHR30349">
    <property type="entry name" value="PHAGE INTEGRASE-RELATED"/>
    <property type="match status" value="1"/>
</dbReference>
<dbReference type="InterPro" id="IPR010998">
    <property type="entry name" value="Integrase_recombinase_N"/>
</dbReference>
<dbReference type="InterPro" id="IPR013762">
    <property type="entry name" value="Integrase-like_cat_sf"/>
</dbReference>
<dbReference type="SUPFAM" id="SSF56349">
    <property type="entry name" value="DNA breaking-rejoining enzymes"/>
    <property type="match status" value="2"/>
</dbReference>
<dbReference type="InterPro" id="IPR002104">
    <property type="entry name" value="Integrase_catalytic"/>
</dbReference>
<comment type="caution">
    <text evidence="5">The sequence shown here is derived from an EMBL/GenBank/DDBJ whole genome shotgun (WGS) entry which is preliminary data.</text>
</comment>